<evidence type="ECO:0000313" key="11">
    <source>
        <dbReference type="EMBL" id="OGG55796.1"/>
    </source>
</evidence>
<dbReference type="InterPro" id="IPR007627">
    <property type="entry name" value="RNA_pol_sigma70_r2"/>
</dbReference>
<dbReference type="GO" id="GO:0006352">
    <property type="term" value="P:DNA-templated transcription initiation"/>
    <property type="evidence" value="ECO:0007669"/>
    <property type="project" value="InterPro"/>
</dbReference>
<dbReference type="Pfam" id="PF04542">
    <property type="entry name" value="Sigma70_r2"/>
    <property type="match status" value="1"/>
</dbReference>
<dbReference type="SUPFAM" id="SSF88659">
    <property type="entry name" value="Sigma3 and sigma4 domains of RNA polymerase sigma factors"/>
    <property type="match status" value="1"/>
</dbReference>
<comment type="caution">
    <text evidence="11">The sequence shown here is derived from an EMBL/GenBank/DDBJ whole genome shotgun (WGS) entry which is preliminary data.</text>
</comment>
<dbReference type="InterPro" id="IPR013249">
    <property type="entry name" value="RNA_pol_sigma70_r4_t2"/>
</dbReference>
<dbReference type="InterPro" id="IPR039425">
    <property type="entry name" value="RNA_pol_sigma-70-like"/>
</dbReference>
<evidence type="ECO:0000256" key="7">
    <source>
        <dbReference type="RuleBase" id="RU000716"/>
    </source>
</evidence>
<dbReference type="InterPro" id="IPR014284">
    <property type="entry name" value="RNA_pol_sigma-70_dom"/>
</dbReference>
<sequence length="339" mass="36687">MAPESTTATATRPDQEAFGRLIEPHRRLLHAHCYRMMGSLHDAEDLTQETLLRAWQGIDGFHGPSLGAWLFRIATNTCLNALGRQRRASRFVVGVSAGELHADLLPHLEPYPDDMFDHQLAEIAVTDESARPDSRCEMRESISIAFLVATQLLPPRQRAVLLLRDVLGFSPSEVADQMASSVAGVNSLLQRARSTLRKSGLPSEAGGPHDLVASDAAAKQVVARFVSAWERADIQGLVDLLTDDAVLTMPPQKVRLIGRQGIGDFFSTVPADGHLEQIRLVATAANWQPALAAYVLDTATGVFNAYGIMVLTVEQGAISAITGFPGPALFPFFGLAQAF</sequence>
<feature type="domain" description="RNA polymerase sigma factor 70 region 4 type 2" evidence="9">
    <location>
        <begin position="147"/>
        <end position="196"/>
    </location>
</feature>
<dbReference type="AlphaFoldDB" id="A0A1F6D302"/>
<dbReference type="InterPro" id="IPR037401">
    <property type="entry name" value="SnoaL-like"/>
</dbReference>
<dbReference type="InterPro" id="IPR013324">
    <property type="entry name" value="RNA_pol_sigma_r3/r4-like"/>
</dbReference>
<dbReference type="Proteomes" id="UP000178606">
    <property type="component" value="Unassembled WGS sequence"/>
</dbReference>
<dbReference type="Gene3D" id="3.10.450.50">
    <property type="match status" value="1"/>
</dbReference>
<dbReference type="NCBIfam" id="TIGR02937">
    <property type="entry name" value="sigma70-ECF"/>
    <property type="match status" value="1"/>
</dbReference>
<dbReference type="EMBL" id="MFKF01000060">
    <property type="protein sequence ID" value="OGG55796.1"/>
    <property type="molecule type" value="Genomic_DNA"/>
</dbReference>
<evidence type="ECO:0000256" key="3">
    <source>
        <dbReference type="ARBA" id="ARBA00023015"/>
    </source>
</evidence>
<keyword evidence="3 7" id="KW-0805">Transcription regulation</keyword>
<name>A0A1F6D302_HANXR</name>
<protein>
    <recommendedName>
        <fullName evidence="7">RNA polymerase sigma factor</fullName>
    </recommendedName>
</protein>
<dbReference type="InterPro" id="IPR000838">
    <property type="entry name" value="RNA_pol_sigma70_ECF_CS"/>
</dbReference>
<dbReference type="Pfam" id="PF08281">
    <property type="entry name" value="Sigma70_r4_2"/>
    <property type="match status" value="1"/>
</dbReference>
<feature type="domain" description="RNA polymerase sigma-70 region 2" evidence="8">
    <location>
        <begin position="21"/>
        <end position="87"/>
    </location>
</feature>
<dbReference type="Pfam" id="PF12680">
    <property type="entry name" value="SnoaL_2"/>
    <property type="match status" value="1"/>
</dbReference>
<comment type="similarity">
    <text evidence="1 7">Belongs to the sigma-70 factor family. ECF subfamily.</text>
</comment>
<dbReference type="InterPro" id="IPR032710">
    <property type="entry name" value="NTF2-like_dom_sf"/>
</dbReference>
<evidence type="ECO:0000256" key="2">
    <source>
        <dbReference type="ARBA" id="ARBA00011344"/>
    </source>
</evidence>
<reference evidence="11 12" key="1">
    <citation type="journal article" date="2016" name="Nat. Commun.">
        <title>Thousands of microbial genomes shed light on interconnected biogeochemical processes in an aquifer system.</title>
        <authorList>
            <person name="Anantharaman K."/>
            <person name="Brown C.T."/>
            <person name="Hug L.A."/>
            <person name="Sharon I."/>
            <person name="Castelle C.J."/>
            <person name="Probst A.J."/>
            <person name="Thomas B.C."/>
            <person name="Singh A."/>
            <person name="Wilkins M.J."/>
            <person name="Karaoz U."/>
            <person name="Brodie E.L."/>
            <person name="Williams K.H."/>
            <person name="Hubbard S.S."/>
            <person name="Banfield J.F."/>
        </authorList>
    </citation>
    <scope>NUCLEOTIDE SEQUENCE [LARGE SCALE GENOMIC DNA]</scope>
    <source>
        <strain evidence="12">RIFCSPLOWO2_12_FULL_64_10</strain>
    </source>
</reference>
<keyword evidence="5 7" id="KW-0238">DNA-binding</keyword>
<gene>
    <name evidence="11" type="ORF">A3F84_04280</name>
</gene>
<dbReference type="PROSITE" id="PS01063">
    <property type="entry name" value="SIGMA70_ECF"/>
    <property type="match status" value="1"/>
</dbReference>
<evidence type="ECO:0000256" key="6">
    <source>
        <dbReference type="ARBA" id="ARBA00023163"/>
    </source>
</evidence>
<comment type="subunit">
    <text evidence="2">Interacts transiently with the RNA polymerase catalytic core formed by RpoA, RpoB, RpoC and RpoZ (2 alpha, 1 beta, 1 beta' and 1 omega subunit) to form the RNA polymerase holoenzyme that can initiate transcription.</text>
</comment>
<dbReference type="GO" id="GO:0003677">
    <property type="term" value="F:DNA binding"/>
    <property type="evidence" value="ECO:0007669"/>
    <property type="project" value="UniProtKB-KW"/>
</dbReference>
<feature type="domain" description="SnoaL-like" evidence="10">
    <location>
        <begin position="222"/>
        <end position="319"/>
    </location>
</feature>
<proteinExistence type="inferred from homology"/>
<dbReference type="SUPFAM" id="SSF88946">
    <property type="entry name" value="Sigma2 domain of RNA polymerase sigma factors"/>
    <property type="match status" value="1"/>
</dbReference>
<dbReference type="NCBIfam" id="NF006089">
    <property type="entry name" value="PRK08241.1"/>
    <property type="match status" value="1"/>
</dbReference>
<dbReference type="SUPFAM" id="SSF54427">
    <property type="entry name" value="NTF2-like"/>
    <property type="match status" value="1"/>
</dbReference>
<dbReference type="Gene3D" id="1.10.1740.10">
    <property type="match status" value="1"/>
</dbReference>
<dbReference type="GO" id="GO:0016987">
    <property type="term" value="F:sigma factor activity"/>
    <property type="evidence" value="ECO:0007669"/>
    <property type="project" value="UniProtKB-KW"/>
</dbReference>
<dbReference type="InterPro" id="IPR013325">
    <property type="entry name" value="RNA_pol_sigma_r2"/>
</dbReference>
<evidence type="ECO:0000259" key="10">
    <source>
        <dbReference type="Pfam" id="PF12680"/>
    </source>
</evidence>
<dbReference type="Gene3D" id="1.10.10.10">
    <property type="entry name" value="Winged helix-like DNA-binding domain superfamily/Winged helix DNA-binding domain"/>
    <property type="match status" value="1"/>
</dbReference>
<dbReference type="InterPro" id="IPR036388">
    <property type="entry name" value="WH-like_DNA-bd_sf"/>
</dbReference>
<dbReference type="NCBIfam" id="TIGR02960">
    <property type="entry name" value="SigX5"/>
    <property type="match status" value="1"/>
</dbReference>
<keyword evidence="4 7" id="KW-0731">Sigma factor</keyword>
<evidence type="ECO:0000256" key="4">
    <source>
        <dbReference type="ARBA" id="ARBA00023082"/>
    </source>
</evidence>
<evidence type="ECO:0000259" key="9">
    <source>
        <dbReference type="Pfam" id="PF08281"/>
    </source>
</evidence>
<accession>A0A1F6D302</accession>
<evidence type="ECO:0000256" key="1">
    <source>
        <dbReference type="ARBA" id="ARBA00010641"/>
    </source>
</evidence>
<dbReference type="CDD" id="cd06171">
    <property type="entry name" value="Sigma70_r4"/>
    <property type="match status" value="1"/>
</dbReference>
<dbReference type="PANTHER" id="PTHR43133">
    <property type="entry name" value="RNA POLYMERASE ECF-TYPE SIGMA FACTO"/>
    <property type="match status" value="1"/>
</dbReference>
<organism evidence="11 12">
    <name type="scientific">Handelsmanbacteria sp. (strain RIFCSPLOWO2_12_FULL_64_10)</name>
    <dbReference type="NCBI Taxonomy" id="1817868"/>
    <lineage>
        <taxon>Bacteria</taxon>
        <taxon>Candidatus Handelsmaniibacteriota</taxon>
    </lineage>
</organism>
<evidence type="ECO:0000259" key="8">
    <source>
        <dbReference type="Pfam" id="PF04542"/>
    </source>
</evidence>
<keyword evidence="6 7" id="KW-0804">Transcription</keyword>
<dbReference type="InterPro" id="IPR014305">
    <property type="entry name" value="RNA_pol_sigma-G_actinobac"/>
</dbReference>
<evidence type="ECO:0000313" key="12">
    <source>
        <dbReference type="Proteomes" id="UP000178606"/>
    </source>
</evidence>
<dbReference type="PANTHER" id="PTHR43133:SF65">
    <property type="entry name" value="ECF RNA POLYMERASE SIGMA FACTOR SIGG"/>
    <property type="match status" value="1"/>
</dbReference>
<evidence type="ECO:0000256" key="5">
    <source>
        <dbReference type="ARBA" id="ARBA00023125"/>
    </source>
</evidence>